<keyword evidence="1" id="KW-0472">Membrane</keyword>
<keyword evidence="3" id="KW-1185">Reference proteome</keyword>
<dbReference type="RefSeq" id="WP_009765284.1">
    <property type="nucleotide sequence ID" value="NZ_CP009223.1"/>
</dbReference>
<dbReference type="Proteomes" id="UP000029079">
    <property type="component" value="Chromosome"/>
</dbReference>
<proteinExistence type="predicted"/>
<keyword evidence="1" id="KW-1133">Transmembrane helix</keyword>
<dbReference type="KEGG" id="wce:WS08_0619"/>
<protein>
    <submittedName>
        <fullName evidence="2">Uncharacterized protein</fullName>
    </submittedName>
</protein>
<reference evidence="3" key="2">
    <citation type="submission" date="2014-08" db="EMBL/GenBank/DDBJ databases">
        <title>Complete genome of Weissella ceti strain WS74 isolated from diseased rainbow trout in Brazil.</title>
        <authorList>
            <person name="Figueiredo H.C.P."/>
            <person name="Leal C.A.G."/>
            <person name="Pereira F.L."/>
            <person name="Soares S.C."/>
            <person name="Dorella F.A."/>
            <person name="Carvalho A.F."/>
            <person name="Azevedo V.A.C."/>
        </authorList>
    </citation>
    <scope>NUCLEOTIDE SEQUENCE [LARGE SCALE GENOMIC DNA]</scope>
    <source>
        <strain evidence="3">WS74</strain>
    </source>
</reference>
<accession>A0A075U033</accession>
<reference evidence="2 3" key="1">
    <citation type="journal article" date="2014" name="Genome Announc.">
        <title>Complete Genome Sequences of Fish Pathogenic Weissella ceti Strains WS74 and WS105.</title>
        <authorList>
            <person name="Figueiredo H.C."/>
            <person name="Leal C.A."/>
            <person name="Dorella F.A."/>
            <person name="Carvalho A.F."/>
            <person name="Soares S.C."/>
            <person name="Pereira F.L."/>
            <person name="Azevedo V.A."/>
        </authorList>
    </citation>
    <scope>NUCLEOTIDE SEQUENCE [LARGE SCALE GENOMIC DNA]</scope>
    <source>
        <strain evidence="2 3">WS74</strain>
    </source>
</reference>
<keyword evidence="1" id="KW-0812">Transmembrane</keyword>
<feature type="transmembrane region" description="Helical" evidence="1">
    <location>
        <begin position="12"/>
        <end position="30"/>
    </location>
</feature>
<dbReference type="AlphaFoldDB" id="A0A075U033"/>
<name>A0A075U033_9LACO</name>
<dbReference type="KEGG" id="wct:WS74_0620"/>
<dbReference type="STRING" id="759620.WS105_0680"/>
<evidence type="ECO:0000313" key="2">
    <source>
        <dbReference type="EMBL" id="AIM62872.1"/>
    </source>
</evidence>
<evidence type="ECO:0000256" key="1">
    <source>
        <dbReference type="SAM" id="Phobius"/>
    </source>
</evidence>
<organism evidence="2 3">
    <name type="scientific">Weissella ceti</name>
    <dbReference type="NCBI Taxonomy" id="759620"/>
    <lineage>
        <taxon>Bacteria</taxon>
        <taxon>Bacillati</taxon>
        <taxon>Bacillota</taxon>
        <taxon>Bacilli</taxon>
        <taxon>Lactobacillales</taxon>
        <taxon>Lactobacillaceae</taxon>
        <taxon>Weissella</taxon>
    </lineage>
</organism>
<sequence length="144" mass="16086">MYLSNRTKQIIIPISCLIVGIVIGLSAYSVTHGDKWAGASDYQAIKLDEIQYLTKRQQNYDLSTGSLHDQYFDLIKLVLVSPIEDDREYAIYAADLVAENTDKQEISEDDVIPIAELGGKLTKAALRSLDLSDDTYKLASEKIK</sequence>
<dbReference type="KEGG" id="wci:WS105_0680"/>
<gene>
    <name evidence="2" type="ORF">WS74_0620</name>
</gene>
<evidence type="ECO:0000313" key="3">
    <source>
        <dbReference type="Proteomes" id="UP000029079"/>
    </source>
</evidence>
<dbReference type="EMBL" id="CP009223">
    <property type="protein sequence ID" value="AIM62872.1"/>
    <property type="molecule type" value="Genomic_DNA"/>
</dbReference>